<protein>
    <submittedName>
        <fullName evidence="3">Nickel pincer cofactor biosynthesis protein LarB</fullName>
    </submittedName>
</protein>
<dbReference type="InterPro" id="IPR000031">
    <property type="entry name" value="PurE_dom"/>
</dbReference>
<dbReference type="EMBL" id="JBHTMB010000271">
    <property type="protein sequence ID" value="MFD1237166.1"/>
    <property type="molecule type" value="Genomic_DNA"/>
</dbReference>
<proteinExistence type="predicted"/>
<reference evidence="4" key="1">
    <citation type="journal article" date="2019" name="Int. J. Syst. Evol. Microbiol.">
        <title>The Global Catalogue of Microorganisms (GCM) 10K type strain sequencing project: providing services to taxonomists for standard genome sequencing and annotation.</title>
        <authorList>
            <consortium name="The Broad Institute Genomics Platform"/>
            <consortium name="The Broad Institute Genome Sequencing Center for Infectious Disease"/>
            <person name="Wu L."/>
            <person name="Ma J."/>
        </authorList>
    </citation>
    <scope>NUCLEOTIDE SEQUENCE [LARGE SCALE GENOMIC DNA]</scope>
    <source>
        <strain evidence="4">CCUG 49018</strain>
    </source>
</reference>
<dbReference type="Pfam" id="PF01969">
    <property type="entry name" value="Ni_insertion"/>
    <property type="match status" value="1"/>
</dbReference>
<dbReference type="Gene3D" id="3.40.50.1970">
    <property type="match status" value="1"/>
</dbReference>
<feature type="region of interest" description="Disordered" evidence="1">
    <location>
        <begin position="1"/>
        <end position="23"/>
    </location>
</feature>
<organism evidence="3 4">
    <name type="scientific">Pseudonocardia benzenivorans</name>
    <dbReference type="NCBI Taxonomy" id="228005"/>
    <lineage>
        <taxon>Bacteria</taxon>
        <taxon>Bacillati</taxon>
        <taxon>Actinomycetota</taxon>
        <taxon>Actinomycetes</taxon>
        <taxon>Pseudonocardiales</taxon>
        <taxon>Pseudonocardiaceae</taxon>
        <taxon>Pseudonocardia</taxon>
    </lineage>
</organism>
<dbReference type="RefSeq" id="WP_346092786.1">
    <property type="nucleotide sequence ID" value="NZ_BAABKS010000061.1"/>
</dbReference>
<dbReference type="PANTHER" id="PTHR43064">
    <property type="entry name" value="PHOSPHORIBOSYLAMINOIMIDAZOLE CARBOXYLASE-RELATED"/>
    <property type="match status" value="1"/>
</dbReference>
<evidence type="ECO:0000259" key="2">
    <source>
        <dbReference type="SMART" id="SM01001"/>
    </source>
</evidence>
<accession>A0ABW3VPW1</accession>
<dbReference type="PANTHER" id="PTHR43064:SF1">
    <property type="entry name" value="SLL1489 PROTEIN"/>
    <property type="match status" value="1"/>
</dbReference>
<evidence type="ECO:0000256" key="1">
    <source>
        <dbReference type="SAM" id="MobiDB-lite"/>
    </source>
</evidence>
<evidence type="ECO:0000313" key="3">
    <source>
        <dbReference type="EMBL" id="MFD1237166.1"/>
    </source>
</evidence>
<dbReference type="SMART" id="SM01001">
    <property type="entry name" value="AIRC"/>
    <property type="match status" value="1"/>
</dbReference>
<name>A0ABW3VPW1_9PSEU</name>
<keyword evidence="4" id="KW-1185">Reference proteome</keyword>
<gene>
    <name evidence="3" type="primary">larB</name>
    <name evidence="3" type="ORF">ACFQ34_28115</name>
</gene>
<dbReference type="NCBIfam" id="NF033503">
    <property type="entry name" value="LarB"/>
    <property type="match status" value="1"/>
</dbReference>
<dbReference type="InterPro" id="IPR039476">
    <property type="entry name" value="P2CMN_synthase_LarB"/>
</dbReference>
<dbReference type="SUPFAM" id="SSF52255">
    <property type="entry name" value="N5-CAIR mutase (phosphoribosylaminoimidazole carboxylase, PurE)"/>
    <property type="match status" value="1"/>
</dbReference>
<dbReference type="Proteomes" id="UP001597182">
    <property type="component" value="Unassembled WGS sequence"/>
</dbReference>
<dbReference type="Gene3D" id="3.30.70.1380">
    <property type="entry name" value="Transcriptional regulatory protein pf0864 domain like"/>
    <property type="match status" value="1"/>
</dbReference>
<dbReference type="InterPro" id="IPR002822">
    <property type="entry name" value="Ni_insertion"/>
</dbReference>
<feature type="domain" description="PurE" evidence="2">
    <location>
        <begin position="92"/>
        <end position="224"/>
    </location>
</feature>
<evidence type="ECO:0000313" key="4">
    <source>
        <dbReference type="Proteomes" id="UP001597182"/>
    </source>
</evidence>
<feature type="compositionally biased region" description="Basic and acidic residues" evidence="1">
    <location>
        <begin position="7"/>
        <end position="20"/>
    </location>
</feature>
<sequence length="422" mass="42008">MTNGFEDLGHSRPDTAREARTGLPEVVYGPGKTVAEIVAVVDSLLAANTGPVLVTRVEPAVADAVLADVGAGGAHVPAGRLLVWRPAAPRGFVLAVVSAGTSDGPVAAEAAEVARAVGLTVRRFADVGVAGLHRLLAVRDEIAAADAVVCVAGMEGALPSVVGGLVGAPVIAVPTSIGYGATLDGVTALLAMMSSCAAGMTVVNIDSGFSAAMAAFRIAASRERAAATGDTIARPAGATVRHTGPAPATAGHEGGTVERMVHLETNVDDVTGEVLGHLVERLLTAGAADAWVAPVVMKKSRPAHTVHVLAASSAAAECERIVLAETGSLGLRRTSVDRVALPRTTTTVDVGGHRVRVKTGPWGSKPEHDDVVAAATALGLPLRAVAARAGAAAQPAAASLVDAAGSVPDAAGATSGEPDDVV</sequence>
<dbReference type="Pfam" id="PF00731">
    <property type="entry name" value="AIRC"/>
    <property type="match status" value="1"/>
</dbReference>
<comment type="caution">
    <text evidence="3">The sequence shown here is derived from an EMBL/GenBank/DDBJ whole genome shotgun (WGS) entry which is preliminary data.</text>
</comment>